<dbReference type="GO" id="GO:0005829">
    <property type="term" value="C:cytosol"/>
    <property type="evidence" value="ECO:0007669"/>
    <property type="project" value="TreeGrafter"/>
</dbReference>
<reference evidence="2 3" key="1">
    <citation type="journal article" date="2013" name="BMC Genomics">
        <title>The miniature genome of a carnivorous plant Genlisea aurea contains a low number of genes and short non-coding sequences.</title>
        <authorList>
            <person name="Leushkin E.V."/>
            <person name="Sutormin R.A."/>
            <person name="Nabieva E.R."/>
            <person name="Penin A.A."/>
            <person name="Kondrashov A.S."/>
            <person name="Logacheva M.D."/>
        </authorList>
    </citation>
    <scope>NUCLEOTIDE SEQUENCE [LARGE SCALE GENOMIC DNA]</scope>
</reference>
<name>S8DS11_9LAMI</name>
<dbReference type="GO" id="GO:0004843">
    <property type="term" value="F:cysteine-type deubiquitinase activity"/>
    <property type="evidence" value="ECO:0007669"/>
    <property type="project" value="InterPro"/>
</dbReference>
<feature type="non-terminal residue" evidence="2">
    <location>
        <position position="237"/>
    </location>
</feature>
<dbReference type="AlphaFoldDB" id="S8DS11"/>
<dbReference type="Proteomes" id="UP000015453">
    <property type="component" value="Unassembled WGS sequence"/>
</dbReference>
<evidence type="ECO:0000259" key="1">
    <source>
        <dbReference type="Pfam" id="PF04424"/>
    </source>
</evidence>
<feature type="domain" description="MINDY deubiquitinase" evidence="1">
    <location>
        <begin position="69"/>
        <end position="173"/>
    </location>
</feature>
<dbReference type="InterPro" id="IPR033979">
    <property type="entry name" value="MINDY_domain"/>
</dbReference>
<protein>
    <recommendedName>
        <fullName evidence="1">MINDY deubiquitinase domain-containing protein</fullName>
    </recommendedName>
</protein>
<dbReference type="Pfam" id="PF04424">
    <property type="entry name" value="MINDY_DUB"/>
    <property type="match status" value="1"/>
</dbReference>
<feature type="non-terminal residue" evidence="2">
    <location>
        <position position="1"/>
    </location>
</feature>
<dbReference type="GO" id="GO:0016807">
    <property type="term" value="F:cysteine-type carboxypeptidase activity"/>
    <property type="evidence" value="ECO:0007669"/>
    <property type="project" value="TreeGrafter"/>
</dbReference>
<dbReference type="InterPro" id="IPR007518">
    <property type="entry name" value="MINDY"/>
</dbReference>
<sequence length="237" mass="26863">TSFLDEKAELDSSASGQRFSDKRGAFSSCIDIGEPMYEGEECILESNAAVDETREPIYEGEVVLAEQVDKGELVESSNKSKDGISLKEGEIIRSFMKNSASQLTVYGLFCLQDKVKERELCVFFRNNHFNTMFKYEGNLYILATDQGFINQPDLVWEKLNEVNGDTVFVTGKFENFKMDDESSSVWEEHHDSATAADYLANVDSTQANPSFNSDLQLAMALQQQEYDEQHEHRQGQR</sequence>
<dbReference type="GO" id="GO:0071108">
    <property type="term" value="P:protein K48-linked deubiquitination"/>
    <property type="evidence" value="ECO:0007669"/>
    <property type="project" value="TreeGrafter"/>
</dbReference>
<keyword evidence="3" id="KW-1185">Reference proteome</keyword>
<dbReference type="OrthoDB" id="10261212at2759"/>
<organism evidence="2 3">
    <name type="scientific">Genlisea aurea</name>
    <dbReference type="NCBI Taxonomy" id="192259"/>
    <lineage>
        <taxon>Eukaryota</taxon>
        <taxon>Viridiplantae</taxon>
        <taxon>Streptophyta</taxon>
        <taxon>Embryophyta</taxon>
        <taxon>Tracheophyta</taxon>
        <taxon>Spermatophyta</taxon>
        <taxon>Magnoliopsida</taxon>
        <taxon>eudicotyledons</taxon>
        <taxon>Gunneridae</taxon>
        <taxon>Pentapetalae</taxon>
        <taxon>asterids</taxon>
        <taxon>lamiids</taxon>
        <taxon>Lamiales</taxon>
        <taxon>Lentibulariaceae</taxon>
        <taxon>Genlisea</taxon>
    </lineage>
</organism>
<dbReference type="GO" id="GO:0071944">
    <property type="term" value="C:cell periphery"/>
    <property type="evidence" value="ECO:0007669"/>
    <property type="project" value="TreeGrafter"/>
</dbReference>
<evidence type="ECO:0000313" key="2">
    <source>
        <dbReference type="EMBL" id="EPS62597.1"/>
    </source>
</evidence>
<proteinExistence type="predicted"/>
<evidence type="ECO:0000313" key="3">
    <source>
        <dbReference type="Proteomes" id="UP000015453"/>
    </source>
</evidence>
<comment type="caution">
    <text evidence="2">The sequence shown here is derived from an EMBL/GenBank/DDBJ whole genome shotgun (WGS) entry which is preliminary data.</text>
</comment>
<accession>S8DS11</accession>
<dbReference type="GO" id="GO:1990380">
    <property type="term" value="F:K48-linked deubiquitinase activity"/>
    <property type="evidence" value="ECO:0007669"/>
    <property type="project" value="InterPro"/>
</dbReference>
<gene>
    <name evidence="2" type="ORF">M569_12193</name>
</gene>
<dbReference type="PANTHER" id="PTHR18063">
    <property type="entry name" value="NF-E2 INDUCIBLE PROTEIN"/>
    <property type="match status" value="1"/>
</dbReference>
<dbReference type="PANTHER" id="PTHR18063:SF6">
    <property type="entry name" value="UBIQUITIN CARBOXYL-TERMINAL HYDROLASE"/>
    <property type="match status" value="1"/>
</dbReference>
<dbReference type="EMBL" id="AUSU01006034">
    <property type="protein sequence ID" value="EPS62597.1"/>
    <property type="molecule type" value="Genomic_DNA"/>
</dbReference>